<dbReference type="Proteomes" id="UP001556220">
    <property type="component" value="Unassembled WGS sequence"/>
</dbReference>
<dbReference type="NCBIfam" id="NF041462">
    <property type="entry name" value="GalA"/>
    <property type="match status" value="1"/>
</dbReference>
<dbReference type="InterPro" id="IPR051913">
    <property type="entry name" value="GH2_Domain-Containing"/>
</dbReference>
<dbReference type="InterPro" id="IPR048230">
    <property type="entry name" value="GalA-like"/>
</dbReference>
<dbReference type="InterPro" id="IPR008964">
    <property type="entry name" value="Invasin/intimin_cell_adhesion"/>
</dbReference>
<evidence type="ECO:0000259" key="8">
    <source>
        <dbReference type="Pfam" id="PF18565"/>
    </source>
</evidence>
<comment type="similarity">
    <text evidence="1">Belongs to the glycosyl hydrolase 2 family.</text>
</comment>
<dbReference type="Pfam" id="PF02837">
    <property type="entry name" value="Glyco_hydro_2_N"/>
    <property type="match status" value="1"/>
</dbReference>
<dbReference type="RefSeq" id="WP_367852762.1">
    <property type="nucleotide sequence ID" value="NZ_JBFOHK010000001.1"/>
</dbReference>
<dbReference type="InterPro" id="IPR006102">
    <property type="entry name" value="Ig-like_GH2"/>
</dbReference>
<feature type="domain" description="Glycoside hydrolase family 2 immunoglobulin-like beta-sandwich" evidence="4">
    <location>
        <begin position="252"/>
        <end position="353"/>
    </location>
</feature>
<protein>
    <submittedName>
        <fullName evidence="9">Beta-galactosidase GalA</fullName>
    </submittedName>
</protein>
<evidence type="ECO:0000259" key="4">
    <source>
        <dbReference type="Pfam" id="PF00703"/>
    </source>
</evidence>
<sequence>MVDTTRRTFIFAGIGLAGSCLLPRTLLAEAIGGATGGKPSLPLQHGDTPVAPREQWLLDFDWRFAFGNGCDPTKDFGYGFGQGDFSKTGDFKIATTDFDDAGWHALDLPHDWAVELAPVHDDSGDDDTRLTSHGYKPLGRRYPATSVGWYRRTFEIPASDRGRRIWIEFDGAMRDIVLFVNGCFIGRHDDGYTPFRFDLSDFLNYGGKNVIALRVDASFGDGWFYEGAGIYRHVWLTKMDPVHLGRWESVVRSTVEGDVATLALATLIENEGEHAVHASLEWSITDASGRVVAHATTPAQAIAPNTPANCQTTAHVDAPQLWSPDEPHLYTALVKVIVDGATRDAEQFPFGVRTAAFDPDRGFFLNGKPLKIQGTCNHQDHAGVGAALPDRLQSFRVGVLQGMGCNAVRTSHNMPTPEWVAACDRMGMMMMCETRHMSASPSGMQQLDTMVKRYRNSPSVILWSIGNEEWRLQKGALEQQGERIGAAMVGRCHELDPTRVVSAAVNGDNEQGVSDALDVIGFNYNLKYPDAFHKEHPRRAIYGSETSSAIATRGEYVTDPKKNTVNSYDGVVPWGETPEQWWSFYGSRDWLAGGFAWTGFDYRGEPTPYGWPSVSSQFGIVDLCGFPKDYYYYYKAWWTKTPSLHLFPHWNWSGKEGQEIAVWAYTNLDEVELLFNGRSLGIQQVPRFGHVQWKVAYAPGVIEARGRRNGKVVLVERRETTGPARKLRLAVDRAEIAADGQDVAMITVDVLDEHGRPVPTADNKVTFRISGAGRLIGVGNGDPNSHESDKEPRRSLFNGLAQAIIQSTDSVGTIRIEAIGEGATGSSLVPTSLTVTTRKAAPRLVVA</sequence>
<dbReference type="InterPro" id="IPR017853">
    <property type="entry name" value="GH"/>
</dbReference>
<evidence type="ECO:0000259" key="6">
    <source>
        <dbReference type="Pfam" id="PF02837"/>
    </source>
</evidence>
<keyword evidence="2" id="KW-0378">Hydrolase</keyword>
<keyword evidence="10" id="KW-1185">Reference proteome</keyword>
<dbReference type="Pfam" id="PF18565">
    <property type="entry name" value="Glyco_hydro2_C5"/>
    <property type="match status" value="1"/>
</dbReference>
<dbReference type="Pfam" id="PF02836">
    <property type="entry name" value="Glyco_hydro_2_C"/>
    <property type="match status" value="2"/>
</dbReference>
<dbReference type="Pfam" id="PF00703">
    <property type="entry name" value="Glyco_hydro_2"/>
    <property type="match status" value="1"/>
</dbReference>
<dbReference type="PANTHER" id="PTHR42732:SF1">
    <property type="entry name" value="BETA-MANNOSIDASE"/>
    <property type="match status" value="1"/>
</dbReference>
<feature type="domain" description="Glycosyl hydrolases family 2 sugar binding" evidence="6">
    <location>
        <begin position="145"/>
        <end position="238"/>
    </location>
</feature>
<dbReference type="Gene3D" id="2.60.40.10">
    <property type="entry name" value="Immunoglobulins"/>
    <property type="match status" value="3"/>
</dbReference>
<dbReference type="SUPFAM" id="SSF49785">
    <property type="entry name" value="Galactose-binding domain-like"/>
    <property type="match status" value="1"/>
</dbReference>
<feature type="domain" description="Glycoside hydrolase family 2 catalytic" evidence="5">
    <location>
        <begin position="361"/>
        <end position="437"/>
    </location>
</feature>
<dbReference type="InterPro" id="IPR013783">
    <property type="entry name" value="Ig-like_fold"/>
</dbReference>
<evidence type="ECO:0000256" key="3">
    <source>
        <dbReference type="ARBA" id="ARBA00023295"/>
    </source>
</evidence>
<dbReference type="Gene3D" id="2.60.120.260">
    <property type="entry name" value="Galactose-binding domain-like"/>
    <property type="match status" value="1"/>
</dbReference>
<dbReference type="PROSITE" id="PS51257">
    <property type="entry name" value="PROKAR_LIPOPROTEIN"/>
    <property type="match status" value="1"/>
</dbReference>
<dbReference type="SUPFAM" id="SSF51445">
    <property type="entry name" value="(Trans)glycosidases"/>
    <property type="match status" value="1"/>
</dbReference>
<keyword evidence="3" id="KW-0326">Glycosidase</keyword>
<gene>
    <name evidence="9" type="primary">galA</name>
    <name evidence="9" type="ORF">ABQJ54_02905</name>
</gene>
<dbReference type="Pfam" id="PF16355">
    <property type="entry name" value="DUF4982"/>
    <property type="match status" value="1"/>
</dbReference>
<comment type="caution">
    <text evidence="9">The sequence shown here is derived from an EMBL/GenBank/DDBJ whole genome shotgun (WGS) entry which is preliminary data.</text>
</comment>
<evidence type="ECO:0000259" key="7">
    <source>
        <dbReference type="Pfam" id="PF16355"/>
    </source>
</evidence>
<dbReference type="SUPFAM" id="SSF49303">
    <property type="entry name" value="beta-Galactosidase/glucuronidase domain"/>
    <property type="match status" value="1"/>
</dbReference>
<dbReference type="InterPro" id="IPR032311">
    <property type="entry name" value="DUF4982"/>
</dbReference>
<proteinExistence type="inferred from homology"/>
<feature type="domain" description="Glycoside hydrolase family 2 catalytic" evidence="5">
    <location>
        <begin position="443"/>
        <end position="523"/>
    </location>
</feature>
<evidence type="ECO:0000313" key="10">
    <source>
        <dbReference type="Proteomes" id="UP001556220"/>
    </source>
</evidence>
<dbReference type="InterPro" id="IPR040605">
    <property type="entry name" value="Glyco_hydro2_dom5"/>
</dbReference>
<dbReference type="EMBL" id="JBFOHK010000001">
    <property type="protein sequence ID" value="MEW9570686.1"/>
    <property type="molecule type" value="Genomic_DNA"/>
</dbReference>
<dbReference type="PANTHER" id="PTHR42732">
    <property type="entry name" value="BETA-GALACTOSIDASE"/>
    <property type="match status" value="1"/>
</dbReference>
<dbReference type="SUPFAM" id="SSF49373">
    <property type="entry name" value="Invasin/intimin cell-adhesion fragments"/>
    <property type="match status" value="1"/>
</dbReference>
<dbReference type="InterPro" id="IPR036156">
    <property type="entry name" value="Beta-gal/glucu_dom_sf"/>
</dbReference>
<organism evidence="9 10">
    <name type="scientific">Rhodanobacter lycopersici</name>
    <dbReference type="NCBI Taxonomy" id="3162487"/>
    <lineage>
        <taxon>Bacteria</taxon>
        <taxon>Pseudomonadati</taxon>
        <taxon>Pseudomonadota</taxon>
        <taxon>Gammaproteobacteria</taxon>
        <taxon>Lysobacterales</taxon>
        <taxon>Rhodanobacteraceae</taxon>
        <taxon>Rhodanobacter</taxon>
    </lineage>
</organism>
<name>A0ABV3QAY3_9GAMM</name>
<dbReference type="InterPro" id="IPR006103">
    <property type="entry name" value="Glyco_hydro_2_cat"/>
</dbReference>
<evidence type="ECO:0000256" key="1">
    <source>
        <dbReference type="ARBA" id="ARBA00007401"/>
    </source>
</evidence>
<evidence type="ECO:0000313" key="9">
    <source>
        <dbReference type="EMBL" id="MEW9570686.1"/>
    </source>
</evidence>
<feature type="domain" description="DUF4982" evidence="7">
    <location>
        <begin position="657"/>
        <end position="713"/>
    </location>
</feature>
<dbReference type="InterPro" id="IPR008979">
    <property type="entry name" value="Galactose-bd-like_sf"/>
</dbReference>
<feature type="domain" description="Glycoside hydrolase family 2" evidence="8">
    <location>
        <begin position="727"/>
        <end position="827"/>
    </location>
</feature>
<dbReference type="Gene3D" id="3.20.20.80">
    <property type="entry name" value="Glycosidases"/>
    <property type="match status" value="1"/>
</dbReference>
<reference evidence="9 10" key="1">
    <citation type="submission" date="2024-06" db="EMBL/GenBank/DDBJ databases">
        <authorList>
            <person name="Woo H."/>
        </authorList>
    </citation>
    <scope>NUCLEOTIDE SEQUENCE [LARGE SCALE GENOMIC DNA]</scope>
    <source>
        <strain evidence="9 10">Si-c</strain>
    </source>
</reference>
<dbReference type="InterPro" id="IPR006104">
    <property type="entry name" value="Glyco_hydro_2_N"/>
</dbReference>
<evidence type="ECO:0000256" key="2">
    <source>
        <dbReference type="ARBA" id="ARBA00022801"/>
    </source>
</evidence>
<accession>A0ABV3QAY3</accession>
<evidence type="ECO:0000259" key="5">
    <source>
        <dbReference type="Pfam" id="PF02836"/>
    </source>
</evidence>